<keyword evidence="5" id="KW-0436">Ligase</keyword>
<feature type="binding site" evidence="3">
    <location>
        <position position="169"/>
    </location>
    <ligand>
        <name>L-histidine</name>
        <dbReference type="ChEBI" id="CHEBI:57595"/>
    </ligand>
</feature>
<dbReference type="Proteomes" id="UP000177803">
    <property type="component" value="Unassembled WGS sequence"/>
</dbReference>
<feature type="domain" description="Aminoacyl-transfer RNA synthetases class-II family profile" evidence="4">
    <location>
        <begin position="69"/>
        <end position="368"/>
    </location>
</feature>
<dbReference type="PANTHER" id="PTHR43707:SF1">
    <property type="entry name" value="HISTIDINE--TRNA LIGASE, MITOCHONDRIAL-RELATED"/>
    <property type="match status" value="1"/>
</dbReference>
<comment type="caution">
    <text evidence="5">The sequence shown here is derived from an EMBL/GenBank/DDBJ whole genome shotgun (WGS) entry which is preliminary data.</text>
</comment>
<dbReference type="AlphaFoldDB" id="A0A1F6NJB9"/>
<dbReference type="EMBL" id="MFQR01000056">
    <property type="protein sequence ID" value="OGH83925.1"/>
    <property type="molecule type" value="Genomic_DNA"/>
</dbReference>
<proteinExistence type="inferred from homology"/>
<dbReference type="SUPFAM" id="SSF55681">
    <property type="entry name" value="Class II aaRS and biotin synthetases"/>
    <property type="match status" value="1"/>
</dbReference>
<dbReference type="InterPro" id="IPR015807">
    <property type="entry name" value="His-tRNA-ligase"/>
</dbReference>
<dbReference type="PANTHER" id="PTHR43707">
    <property type="entry name" value="HISTIDYL-TRNA SYNTHETASE"/>
    <property type="match status" value="1"/>
</dbReference>
<evidence type="ECO:0000256" key="2">
    <source>
        <dbReference type="NCBIfam" id="TIGR00442"/>
    </source>
</evidence>
<evidence type="ECO:0000259" key="4">
    <source>
        <dbReference type="PROSITE" id="PS50862"/>
    </source>
</evidence>
<evidence type="ECO:0000313" key="6">
    <source>
        <dbReference type="Proteomes" id="UP000177803"/>
    </source>
</evidence>
<evidence type="ECO:0000256" key="3">
    <source>
        <dbReference type="PIRSR" id="PIRSR001549-1"/>
    </source>
</evidence>
<evidence type="ECO:0000256" key="1">
    <source>
        <dbReference type="ARBA" id="ARBA00008226"/>
    </source>
</evidence>
<dbReference type="GO" id="GO:0004821">
    <property type="term" value="F:histidine-tRNA ligase activity"/>
    <property type="evidence" value="ECO:0007669"/>
    <property type="project" value="UniProtKB-UniRule"/>
</dbReference>
<feature type="binding site" evidence="3">
    <location>
        <begin position="299"/>
        <end position="300"/>
    </location>
    <ligand>
        <name>L-histidine</name>
        <dbReference type="ChEBI" id="CHEBI:57595"/>
    </ligand>
</feature>
<name>A0A1F6NJB9_9BACT</name>
<dbReference type="CDD" id="cd00773">
    <property type="entry name" value="HisRS-like_core"/>
    <property type="match status" value="1"/>
</dbReference>
<dbReference type="Pfam" id="PF13393">
    <property type="entry name" value="tRNA-synt_His"/>
    <property type="match status" value="1"/>
</dbReference>
<protein>
    <recommendedName>
        <fullName evidence="2">Histidine--tRNA ligase</fullName>
        <ecNumber evidence="2">6.1.1.21</ecNumber>
    </recommendedName>
</protein>
<feature type="binding site" evidence="3">
    <location>
        <begin position="120"/>
        <end position="122"/>
    </location>
    <ligand>
        <name>L-histidine</name>
        <dbReference type="ChEBI" id="CHEBI:57595"/>
    </ligand>
</feature>
<dbReference type="Gene3D" id="3.30.930.10">
    <property type="entry name" value="Bira Bifunctional Protein, Domain 2"/>
    <property type="match status" value="1"/>
</dbReference>
<dbReference type="InterPro" id="IPR045864">
    <property type="entry name" value="aa-tRNA-synth_II/BPL/LPL"/>
</dbReference>
<feature type="non-terminal residue" evidence="5">
    <location>
        <position position="372"/>
    </location>
</feature>
<evidence type="ECO:0000313" key="5">
    <source>
        <dbReference type="EMBL" id="OGH83925.1"/>
    </source>
</evidence>
<accession>A0A1F6NJB9</accession>
<dbReference type="GO" id="GO:0005524">
    <property type="term" value="F:ATP binding"/>
    <property type="evidence" value="ECO:0007669"/>
    <property type="project" value="InterPro"/>
</dbReference>
<dbReference type="NCBIfam" id="TIGR00442">
    <property type="entry name" value="hisS"/>
    <property type="match status" value="1"/>
</dbReference>
<organism evidence="5 6">
    <name type="scientific">Candidatus Magasanikbacteria bacterium RIFOXYA2_FULL_44_8</name>
    <dbReference type="NCBI Taxonomy" id="1798696"/>
    <lineage>
        <taxon>Bacteria</taxon>
        <taxon>Candidatus Magasanikiibacteriota</taxon>
    </lineage>
</organism>
<gene>
    <name evidence="5" type="ORF">A2261_03220</name>
</gene>
<feature type="binding site" evidence="3">
    <location>
        <position position="151"/>
    </location>
    <ligand>
        <name>L-histidine</name>
        <dbReference type="ChEBI" id="CHEBI:57595"/>
    </ligand>
</feature>
<dbReference type="GO" id="GO:0006427">
    <property type="term" value="P:histidyl-tRNA aminoacylation"/>
    <property type="evidence" value="ECO:0007669"/>
    <property type="project" value="UniProtKB-UniRule"/>
</dbReference>
<dbReference type="GO" id="GO:0005737">
    <property type="term" value="C:cytoplasm"/>
    <property type="evidence" value="ECO:0007669"/>
    <property type="project" value="UniProtKB-UniRule"/>
</dbReference>
<dbReference type="InterPro" id="IPR041715">
    <property type="entry name" value="HisRS-like_core"/>
</dbReference>
<dbReference type="EC" id="6.1.1.21" evidence="2"/>
<dbReference type="PROSITE" id="PS50862">
    <property type="entry name" value="AA_TRNA_LIGASE_II"/>
    <property type="match status" value="1"/>
</dbReference>
<sequence length="372" mass="42667">MFKKKNAKPMKKKILAKKENVGKPVKKTGEDTFVPEKGKKQYSVLRGMHDILPKEEKYWKKCYHSAEDLADYFQFGHIDTPVLEEANLFIRSIGKGTDVVDKEMYLFEDRDGDKVCLRPEATAAIVRAYNMHGMWNFPQPIKLWYWGPMFRHDRPQAGRYREFYQVGYETLGSTDPSLDAELIALAYNFYKDLGLPVEIHINSIGSVEDRERYKAELVNYYRSKRAYLCEDCKARLTRNPLRLLDCKEPGCQPVKEEAPQIINWLGPEAKSHFMKVLEFLDELQIQYTLKPFLVRGLDYYNNTVFEFYTAAGEDGAQSALGGGGRYDGLVEAMGGRSTPAVGMALGVDRSILAWKQYNEQNKLTVVGPVYDV</sequence>
<comment type="similarity">
    <text evidence="1">Belongs to the class-II aminoacyl-tRNA synthetase family.</text>
</comment>
<dbReference type="PIRSF" id="PIRSF001549">
    <property type="entry name" value="His-tRNA_synth"/>
    <property type="match status" value="1"/>
</dbReference>
<feature type="binding site" evidence="3">
    <location>
        <position position="295"/>
    </location>
    <ligand>
        <name>L-histidine</name>
        <dbReference type="ChEBI" id="CHEBI:57595"/>
    </ligand>
</feature>
<dbReference type="InterPro" id="IPR004516">
    <property type="entry name" value="HisRS/HisZ"/>
</dbReference>
<reference evidence="5 6" key="1">
    <citation type="journal article" date="2016" name="Nat. Commun.">
        <title>Thousands of microbial genomes shed light on interconnected biogeochemical processes in an aquifer system.</title>
        <authorList>
            <person name="Anantharaman K."/>
            <person name="Brown C.T."/>
            <person name="Hug L.A."/>
            <person name="Sharon I."/>
            <person name="Castelle C.J."/>
            <person name="Probst A.J."/>
            <person name="Thomas B.C."/>
            <person name="Singh A."/>
            <person name="Wilkins M.J."/>
            <person name="Karaoz U."/>
            <person name="Brodie E.L."/>
            <person name="Williams K.H."/>
            <person name="Hubbard S.S."/>
            <person name="Banfield J.F."/>
        </authorList>
    </citation>
    <scope>NUCLEOTIDE SEQUENCE [LARGE SCALE GENOMIC DNA]</scope>
</reference>
<feature type="binding site" evidence="3">
    <location>
        <position position="165"/>
    </location>
    <ligand>
        <name>L-histidine</name>
        <dbReference type="ChEBI" id="CHEBI:57595"/>
    </ligand>
</feature>
<dbReference type="InterPro" id="IPR006195">
    <property type="entry name" value="aa-tRNA-synth_II"/>
</dbReference>